<comment type="caution">
    <text evidence="1">The sequence shown here is derived from an EMBL/GenBank/DDBJ whole genome shotgun (WGS) entry which is preliminary data.</text>
</comment>
<evidence type="ECO:0000313" key="2">
    <source>
        <dbReference type="Proteomes" id="UP001162992"/>
    </source>
</evidence>
<sequence length="338" mass="37580">MDTTTNQASSPPSIPSFSSPSSPFHRHFLLFLESLLHSVISSFARQQQQNEVGASPSQQGKSDGDEGRLILQAQEQSDKFRSDSKYYHPEDAISDPLTPSFCSALLYDGSASGELRPQIKPEEISPYPLYKHLAAAIGHSIPHGFSSESNPAVLAERLEILHNDQQASSRFNRLGSSLLKVFSESNWQIHVQEPYFSLLRSGDKIVEGRCATGSYIQIQVGDMLLVNDSLLLIVQKVNRYSSFSEMLEKESLANVLPGVQSIAEGVNVYRKFYSEETERKGVLAFHVCRAAASTQPYTLLSKLLQELHVEGMISLLQLRINIDVIKDLLRSSNKAVLR</sequence>
<keyword evidence="2" id="KW-1185">Reference proteome</keyword>
<organism evidence="1 2">
    <name type="scientific">Diphasiastrum complanatum</name>
    <name type="common">Issler's clubmoss</name>
    <name type="synonym">Lycopodium complanatum</name>
    <dbReference type="NCBI Taxonomy" id="34168"/>
    <lineage>
        <taxon>Eukaryota</taxon>
        <taxon>Viridiplantae</taxon>
        <taxon>Streptophyta</taxon>
        <taxon>Embryophyta</taxon>
        <taxon>Tracheophyta</taxon>
        <taxon>Lycopodiopsida</taxon>
        <taxon>Lycopodiales</taxon>
        <taxon>Lycopodiaceae</taxon>
        <taxon>Lycopodioideae</taxon>
        <taxon>Diphasiastrum</taxon>
    </lineage>
</organism>
<dbReference type="EMBL" id="CM055101">
    <property type="protein sequence ID" value="KAJ7542533.1"/>
    <property type="molecule type" value="Genomic_DNA"/>
</dbReference>
<name>A0ACC2CKK6_DIPCM</name>
<proteinExistence type="predicted"/>
<protein>
    <submittedName>
        <fullName evidence="1">Uncharacterized protein</fullName>
    </submittedName>
</protein>
<accession>A0ACC2CKK6</accession>
<evidence type="ECO:0000313" key="1">
    <source>
        <dbReference type="EMBL" id="KAJ7542533.1"/>
    </source>
</evidence>
<reference evidence="2" key="1">
    <citation type="journal article" date="2024" name="Proc. Natl. Acad. Sci. U.S.A.">
        <title>Extraordinary preservation of gene collinearity over three hundred million years revealed in homosporous lycophytes.</title>
        <authorList>
            <person name="Li C."/>
            <person name="Wickell D."/>
            <person name="Kuo L.Y."/>
            <person name="Chen X."/>
            <person name="Nie B."/>
            <person name="Liao X."/>
            <person name="Peng D."/>
            <person name="Ji J."/>
            <person name="Jenkins J."/>
            <person name="Williams M."/>
            <person name="Shu S."/>
            <person name="Plott C."/>
            <person name="Barry K."/>
            <person name="Rajasekar S."/>
            <person name="Grimwood J."/>
            <person name="Han X."/>
            <person name="Sun S."/>
            <person name="Hou Z."/>
            <person name="He W."/>
            <person name="Dai G."/>
            <person name="Sun C."/>
            <person name="Schmutz J."/>
            <person name="Leebens-Mack J.H."/>
            <person name="Li F.W."/>
            <person name="Wang L."/>
        </authorList>
    </citation>
    <scope>NUCLEOTIDE SEQUENCE [LARGE SCALE GENOMIC DNA]</scope>
    <source>
        <strain evidence="2">cv. PW_Plant_1</strain>
    </source>
</reference>
<dbReference type="Proteomes" id="UP001162992">
    <property type="component" value="Chromosome 10"/>
</dbReference>
<gene>
    <name evidence="1" type="ORF">O6H91_10G110300</name>
</gene>